<sequence length="152" mass="16899">MNPALDLELRRDIDVAAEKLWACWTDPALIERWFCPVPWRATDVEVDLRPGGRFNSVIRGPEGEEMPGRGCYLEVVPQRRLVWTDALTEGFRPAASSFMTGIIAFTPIAGGTHYHALVLHADAAARERHLAMGFEDGWNAATDQLVALARTL</sequence>
<protein>
    <submittedName>
        <fullName evidence="3">SRPBCC family protein</fullName>
    </submittedName>
</protein>
<reference evidence="3 4" key="1">
    <citation type="submission" date="2021-03" db="EMBL/GenBank/DDBJ databases">
        <authorList>
            <person name="So Y."/>
        </authorList>
    </citation>
    <scope>NUCLEOTIDE SEQUENCE [LARGE SCALE GENOMIC DNA]</scope>
    <source>
        <strain evidence="3 4">PWR1</strain>
    </source>
</reference>
<dbReference type="RefSeq" id="WP_209351260.1">
    <property type="nucleotide sequence ID" value="NZ_JAGIYZ010000006.1"/>
</dbReference>
<dbReference type="InterPro" id="IPR013538">
    <property type="entry name" value="ASHA1/2-like_C"/>
</dbReference>
<feature type="domain" description="Activator of Hsp90 ATPase homologue 1/2-like C-terminal" evidence="2">
    <location>
        <begin position="15"/>
        <end position="148"/>
    </location>
</feature>
<accession>A0ABS4ATJ2</accession>
<name>A0ABS4ATJ2_9PROT</name>
<organism evidence="3 4">
    <name type="scientific">Roseomonas nitratireducens</name>
    <dbReference type="NCBI Taxonomy" id="2820810"/>
    <lineage>
        <taxon>Bacteria</taxon>
        <taxon>Pseudomonadati</taxon>
        <taxon>Pseudomonadota</taxon>
        <taxon>Alphaproteobacteria</taxon>
        <taxon>Acetobacterales</taxon>
        <taxon>Roseomonadaceae</taxon>
        <taxon>Roseomonas</taxon>
    </lineage>
</organism>
<dbReference type="CDD" id="cd08896">
    <property type="entry name" value="SRPBCC_CalC_Aha1-like_3"/>
    <property type="match status" value="1"/>
</dbReference>
<dbReference type="InterPro" id="IPR023393">
    <property type="entry name" value="START-like_dom_sf"/>
</dbReference>
<gene>
    <name evidence="3" type="ORF">J5Y09_08190</name>
</gene>
<evidence type="ECO:0000256" key="1">
    <source>
        <dbReference type="ARBA" id="ARBA00006817"/>
    </source>
</evidence>
<dbReference type="Gene3D" id="3.30.530.20">
    <property type="match status" value="1"/>
</dbReference>
<evidence type="ECO:0000313" key="4">
    <source>
        <dbReference type="Proteomes" id="UP000680815"/>
    </source>
</evidence>
<dbReference type="Pfam" id="PF08327">
    <property type="entry name" value="AHSA1"/>
    <property type="match status" value="1"/>
</dbReference>
<dbReference type="EMBL" id="JAGIYZ010000006">
    <property type="protein sequence ID" value="MBP0463887.1"/>
    <property type="molecule type" value="Genomic_DNA"/>
</dbReference>
<comment type="similarity">
    <text evidence="1">Belongs to the AHA1 family.</text>
</comment>
<dbReference type="SUPFAM" id="SSF55961">
    <property type="entry name" value="Bet v1-like"/>
    <property type="match status" value="1"/>
</dbReference>
<evidence type="ECO:0000259" key="2">
    <source>
        <dbReference type="Pfam" id="PF08327"/>
    </source>
</evidence>
<proteinExistence type="inferred from homology"/>
<comment type="caution">
    <text evidence="3">The sequence shown here is derived from an EMBL/GenBank/DDBJ whole genome shotgun (WGS) entry which is preliminary data.</text>
</comment>
<dbReference type="Proteomes" id="UP000680815">
    <property type="component" value="Unassembled WGS sequence"/>
</dbReference>
<evidence type="ECO:0000313" key="3">
    <source>
        <dbReference type="EMBL" id="MBP0463887.1"/>
    </source>
</evidence>
<keyword evidence="4" id="KW-1185">Reference proteome</keyword>